<dbReference type="AlphaFoldDB" id="A0A6A6HDZ7"/>
<evidence type="ECO:0000259" key="2">
    <source>
        <dbReference type="PROSITE" id="PS50181"/>
    </source>
</evidence>
<keyword evidence="4" id="KW-1185">Reference proteome</keyword>
<dbReference type="PROSITE" id="PS50181">
    <property type="entry name" value="FBOX"/>
    <property type="match status" value="1"/>
</dbReference>
<evidence type="ECO:0000256" key="1">
    <source>
        <dbReference type="SAM" id="MobiDB-lite"/>
    </source>
</evidence>
<feature type="domain" description="F-box" evidence="2">
    <location>
        <begin position="48"/>
        <end position="94"/>
    </location>
</feature>
<name>A0A6A6HDZ7_VIRVR</name>
<protein>
    <recommendedName>
        <fullName evidence="2">F-box domain-containing protein</fullName>
    </recommendedName>
</protein>
<feature type="compositionally biased region" description="Polar residues" evidence="1">
    <location>
        <begin position="240"/>
        <end position="249"/>
    </location>
</feature>
<evidence type="ECO:0000313" key="4">
    <source>
        <dbReference type="Proteomes" id="UP000800092"/>
    </source>
</evidence>
<organism evidence="3 4">
    <name type="scientific">Viridothelium virens</name>
    <name type="common">Speckled blister lichen</name>
    <name type="synonym">Trypethelium virens</name>
    <dbReference type="NCBI Taxonomy" id="1048519"/>
    <lineage>
        <taxon>Eukaryota</taxon>
        <taxon>Fungi</taxon>
        <taxon>Dikarya</taxon>
        <taxon>Ascomycota</taxon>
        <taxon>Pezizomycotina</taxon>
        <taxon>Dothideomycetes</taxon>
        <taxon>Dothideomycetes incertae sedis</taxon>
        <taxon>Trypetheliales</taxon>
        <taxon>Trypetheliaceae</taxon>
        <taxon>Viridothelium</taxon>
    </lineage>
</organism>
<dbReference type="Proteomes" id="UP000800092">
    <property type="component" value="Unassembled WGS sequence"/>
</dbReference>
<sequence>MVRVQDTSPAALVSQWSWRTLYARKAMIEVNIPSPKYLQHDSGISSSAGVLDTLPLELLHLILELLDFQSLYNVVHGSRRCRVLVEALPAYRETSTHAPSVLAAMKRTKLLSTHSAACIHTALRSESCTECNEYGPFLFLPISERCCLNCLRDDLSLRVSTIPKITKRFGITRNDLTGVPIMQGIPGEYRIGFAVTHKTAPNLVSVKQAKMRATAIHGSEHAMQTYVTSRHTLQMDRYTQRASNHSGTTARLRRPTSPSRILKAPNDPFCGMASTAIPSLRGTERPEHGLWCLGCHALFDRWVKYKIPDGNGGNGEDDSVRMRRLYRRECRAWSRSDFLIHIKECEGSSEQAYSNEAVRI</sequence>
<evidence type="ECO:0000313" key="3">
    <source>
        <dbReference type="EMBL" id="KAF2236212.1"/>
    </source>
</evidence>
<proteinExistence type="predicted"/>
<reference evidence="3" key="1">
    <citation type="journal article" date="2020" name="Stud. Mycol.">
        <title>101 Dothideomycetes genomes: a test case for predicting lifestyles and emergence of pathogens.</title>
        <authorList>
            <person name="Haridas S."/>
            <person name="Albert R."/>
            <person name="Binder M."/>
            <person name="Bloem J."/>
            <person name="Labutti K."/>
            <person name="Salamov A."/>
            <person name="Andreopoulos B."/>
            <person name="Baker S."/>
            <person name="Barry K."/>
            <person name="Bills G."/>
            <person name="Bluhm B."/>
            <person name="Cannon C."/>
            <person name="Castanera R."/>
            <person name="Culley D."/>
            <person name="Daum C."/>
            <person name="Ezra D."/>
            <person name="Gonzalez J."/>
            <person name="Henrissat B."/>
            <person name="Kuo A."/>
            <person name="Liang C."/>
            <person name="Lipzen A."/>
            <person name="Lutzoni F."/>
            <person name="Magnuson J."/>
            <person name="Mondo S."/>
            <person name="Nolan M."/>
            <person name="Ohm R."/>
            <person name="Pangilinan J."/>
            <person name="Park H.-J."/>
            <person name="Ramirez L."/>
            <person name="Alfaro M."/>
            <person name="Sun H."/>
            <person name="Tritt A."/>
            <person name="Yoshinaga Y."/>
            <person name="Zwiers L.-H."/>
            <person name="Turgeon B."/>
            <person name="Goodwin S."/>
            <person name="Spatafora J."/>
            <person name="Crous P."/>
            <person name="Grigoriev I."/>
        </authorList>
    </citation>
    <scope>NUCLEOTIDE SEQUENCE</scope>
    <source>
        <strain evidence="3">Tuck. ex Michener</strain>
    </source>
</reference>
<dbReference type="EMBL" id="ML991786">
    <property type="protein sequence ID" value="KAF2236212.1"/>
    <property type="molecule type" value="Genomic_DNA"/>
</dbReference>
<dbReference type="OrthoDB" id="3649172at2759"/>
<gene>
    <name evidence="3" type="ORF">EV356DRAFT_76351</name>
</gene>
<dbReference type="InterPro" id="IPR001810">
    <property type="entry name" value="F-box_dom"/>
</dbReference>
<accession>A0A6A6HDZ7</accession>
<feature type="region of interest" description="Disordered" evidence="1">
    <location>
        <begin position="239"/>
        <end position="260"/>
    </location>
</feature>